<proteinExistence type="predicted"/>
<dbReference type="SMR" id="A0A075BDN8"/>
<reference evidence="1 2" key="1">
    <citation type="journal article" date="2014" name="PLoS ONE">
        <title>Improving the Safety of Staphylococcus aureus Polyvalent Phages by Their Production on a Staphylococcus xylosus Strain.</title>
        <authorList>
            <person name="El Haddad L."/>
            <person name="Ben Abdallah N."/>
            <person name="Plante P.L."/>
            <person name="Dumaresq J."/>
            <person name="Katsarava R."/>
            <person name="Labrie S."/>
            <person name="Corbeil J."/>
            <person name="St-Gelais D."/>
            <person name="Moineau S."/>
        </authorList>
    </citation>
    <scope>NUCLEOTIDE SEQUENCE [LARGE SCALE GENOMIC DNA]</scope>
</reference>
<name>A0A075BDN8_9CAUD</name>
<evidence type="ECO:0000313" key="1">
    <source>
        <dbReference type="EMBL" id="AFX93294.1"/>
    </source>
</evidence>
<dbReference type="RefSeq" id="YP_009098177.1">
    <property type="nucleotide sequence ID" value="NC_025417.1"/>
</dbReference>
<dbReference type="KEGG" id="vg:22276440"/>
<dbReference type="GeneID" id="22276440"/>
<dbReference type="EMBL" id="KC012913">
    <property type="protein sequence ID" value="AFX93294.1"/>
    <property type="molecule type" value="Genomic_DNA"/>
</dbReference>
<accession>A0A075BDN8</accession>
<organism evidence="1 2">
    <name type="scientific">Staphylococcus phage Team1</name>
    <dbReference type="NCBI Taxonomy" id="1262512"/>
    <lineage>
        <taxon>Viruses</taxon>
        <taxon>Duplodnaviria</taxon>
        <taxon>Heunggongvirae</taxon>
        <taxon>Uroviricota</taxon>
        <taxon>Caudoviricetes</taxon>
        <taxon>Herelleviridae</taxon>
        <taxon>Twortvirinae</taxon>
        <taxon>Kayvirus</taxon>
        <taxon>Kayvirus G1</taxon>
    </lineage>
</organism>
<sequence>MDRIIGKHNLTQDLRLGDKVEVYDAHKFKENEDGTIELGDKITEGIVVDYKGDFTGNTSGLVTLDSSEKELIIGEYNFKLIEEGNLQAVYDSVSKNKVESLSEDYDMYRKLLGVKSGELAGIEDELEYLVRQYNSKVDNYNGLLTLSKEKARELSLLTGDKKMIPHMKNRRLELGTEADF</sequence>
<protein>
    <submittedName>
        <fullName evidence="1">Uncharacterized protein</fullName>
    </submittedName>
</protein>
<dbReference type="Proteomes" id="UP000028568">
    <property type="component" value="Segment"/>
</dbReference>
<evidence type="ECO:0000313" key="2">
    <source>
        <dbReference type="Proteomes" id="UP000028568"/>
    </source>
</evidence>